<name>A0A6C0KZ77_9ZZZZ</name>
<protein>
    <submittedName>
        <fullName evidence="1">Uncharacterized protein</fullName>
    </submittedName>
</protein>
<reference evidence="1" key="1">
    <citation type="journal article" date="2020" name="Nature">
        <title>Giant virus diversity and host interactions through global metagenomics.</title>
        <authorList>
            <person name="Schulz F."/>
            <person name="Roux S."/>
            <person name="Paez-Espino D."/>
            <person name="Jungbluth S."/>
            <person name="Walsh D.A."/>
            <person name="Denef V.J."/>
            <person name="McMahon K.D."/>
            <person name="Konstantinidis K.T."/>
            <person name="Eloe-Fadrosh E.A."/>
            <person name="Kyrpides N.C."/>
            <person name="Woyke T."/>
        </authorList>
    </citation>
    <scope>NUCLEOTIDE SEQUENCE</scope>
    <source>
        <strain evidence="1">GVMAG-S-3300013286-35</strain>
    </source>
</reference>
<accession>A0A6C0KZ77</accession>
<sequence>MEDNKEHTMLKYDAMLNKLYLYNEGTIPFYPIIIF</sequence>
<proteinExistence type="predicted"/>
<evidence type="ECO:0000313" key="1">
    <source>
        <dbReference type="EMBL" id="QHU21960.1"/>
    </source>
</evidence>
<dbReference type="EMBL" id="MN740993">
    <property type="protein sequence ID" value="QHU21960.1"/>
    <property type="molecule type" value="Genomic_DNA"/>
</dbReference>
<organism evidence="1">
    <name type="scientific">viral metagenome</name>
    <dbReference type="NCBI Taxonomy" id="1070528"/>
    <lineage>
        <taxon>unclassified sequences</taxon>
        <taxon>metagenomes</taxon>
        <taxon>organismal metagenomes</taxon>
    </lineage>
</organism>
<dbReference type="AlphaFoldDB" id="A0A6C0KZ77"/>